<feature type="compositionally biased region" description="Gly residues" evidence="1">
    <location>
        <begin position="30"/>
        <end position="40"/>
    </location>
</feature>
<sequence length="99" mass="10725">MEWDGDEITGVHGIHGMGWNPWDQWEGITGNNGDGRGSMGLGWDCRNIPDQTPNPVQNHKMSPLRTALSSQTTSKSQTFPAHSSVGHNSRGTSGVPSPW</sequence>
<dbReference type="Ensembl" id="ENSSCAT00000016952.1">
    <property type="protein sequence ID" value="ENSSCAP00000015138.1"/>
    <property type="gene ID" value="ENSSCAG00000011096.1"/>
</dbReference>
<feature type="compositionally biased region" description="Polar residues" evidence="1">
    <location>
        <begin position="49"/>
        <end position="60"/>
    </location>
</feature>
<accession>A0A8C9N7A8</accession>
<feature type="region of interest" description="Disordered" evidence="1">
    <location>
        <begin position="1"/>
        <end position="99"/>
    </location>
</feature>
<reference evidence="2" key="1">
    <citation type="submission" date="2025-08" db="UniProtKB">
        <authorList>
            <consortium name="Ensembl"/>
        </authorList>
    </citation>
    <scope>IDENTIFICATION</scope>
</reference>
<reference evidence="2" key="2">
    <citation type="submission" date="2025-09" db="UniProtKB">
        <authorList>
            <consortium name="Ensembl"/>
        </authorList>
    </citation>
    <scope>IDENTIFICATION</scope>
</reference>
<keyword evidence="3" id="KW-1185">Reference proteome</keyword>
<protein>
    <submittedName>
        <fullName evidence="2">Uncharacterized protein</fullName>
    </submittedName>
</protein>
<organism evidence="2 3">
    <name type="scientific">Serinus canaria</name>
    <name type="common">Island canary</name>
    <name type="synonym">Fringilla canaria</name>
    <dbReference type="NCBI Taxonomy" id="9135"/>
    <lineage>
        <taxon>Eukaryota</taxon>
        <taxon>Metazoa</taxon>
        <taxon>Chordata</taxon>
        <taxon>Craniata</taxon>
        <taxon>Vertebrata</taxon>
        <taxon>Euteleostomi</taxon>
        <taxon>Archelosauria</taxon>
        <taxon>Archosauria</taxon>
        <taxon>Dinosauria</taxon>
        <taxon>Saurischia</taxon>
        <taxon>Theropoda</taxon>
        <taxon>Coelurosauria</taxon>
        <taxon>Aves</taxon>
        <taxon>Neognathae</taxon>
        <taxon>Neoaves</taxon>
        <taxon>Telluraves</taxon>
        <taxon>Australaves</taxon>
        <taxon>Passeriformes</taxon>
        <taxon>Passeroidea</taxon>
        <taxon>Fringillidae</taxon>
        <taxon>Carduelinae</taxon>
        <taxon>Serinus</taxon>
    </lineage>
</organism>
<evidence type="ECO:0000313" key="3">
    <source>
        <dbReference type="Proteomes" id="UP000694409"/>
    </source>
</evidence>
<evidence type="ECO:0000313" key="2">
    <source>
        <dbReference type="Ensembl" id="ENSSCAP00000015138.1"/>
    </source>
</evidence>
<feature type="compositionally biased region" description="Polar residues" evidence="1">
    <location>
        <begin position="67"/>
        <end position="99"/>
    </location>
</feature>
<proteinExistence type="predicted"/>
<dbReference type="Proteomes" id="UP000694409">
    <property type="component" value="Unassembled WGS sequence"/>
</dbReference>
<name>A0A8C9N7A8_SERCA</name>
<evidence type="ECO:0000256" key="1">
    <source>
        <dbReference type="SAM" id="MobiDB-lite"/>
    </source>
</evidence>
<dbReference type="AlphaFoldDB" id="A0A8C9N7A8"/>